<accession>K2LCR3</accession>
<keyword evidence="1" id="KW-0472">Membrane</keyword>
<gene>
    <name evidence="2" type="ORF">OUM_0409</name>
</gene>
<name>K2LCR3_HELPX</name>
<evidence type="ECO:0000313" key="2">
    <source>
        <dbReference type="EMBL" id="EKE92474.1"/>
    </source>
</evidence>
<protein>
    <submittedName>
        <fullName evidence="2">Uncharacterized protein</fullName>
    </submittedName>
</protein>
<reference evidence="2 3" key="1">
    <citation type="journal article" date="2013" name="Pathog. Dis.">
        <title>Genome sequences of 65 Helicobacter pylori strains isolated from asymptomatic individuals and patients with gastric cancer, peptic ulcer disease, or gastritis.</title>
        <authorList>
            <person name="Blanchard T.G."/>
            <person name="Czinn S.J."/>
            <person name="Correa P."/>
            <person name="Nakazawa T."/>
            <person name="Keelan M."/>
            <person name="Morningstar L."/>
            <person name="Santana-Cruz I."/>
            <person name="Maroo A."/>
            <person name="McCracken C."/>
            <person name="Shefchek K."/>
            <person name="Daugherty S."/>
            <person name="Song Y."/>
            <person name="Fraser C.M."/>
            <person name="Fricke W.F."/>
        </authorList>
    </citation>
    <scope>NUCLEOTIDE SEQUENCE [LARGE SCALE GENOMIC DNA]</scope>
    <source>
        <strain evidence="2 3">R038b</strain>
    </source>
</reference>
<evidence type="ECO:0000256" key="1">
    <source>
        <dbReference type="SAM" id="Phobius"/>
    </source>
</evidence>
<proteinExistence type="predicted"/>
<evidence type="ECO:0000313" key="3">
    <source>
        <dbReference type="Proteomes" id="UP000006766"/>
    </source>
</evidence>
<dbReference type="Proteomes" id="UP000006766">
    <property type="component" value="Unassembled WGS sequence"/>
</dbReference>
<sequence>MGFWLNRIIFILGTPYLIRNASLSLSVFIAFFKSFIIIKNPLGWLFLS</sequence>
<comment type="caution">
    <text evidence="2">The sequence shown here is derived from an EMBL/GenBank/DDBJ whole genome shotgun (WGS) entry which is preliminary data.</text>
</comment>
<keyword evidence="1" id="KW-0812">Transmembrane</keyword>
<dbReference type="EMBL" id="AMOV01000002">
    <property type="protein sequence ID" value="EKE92474.1"/>
    <property type="molecule type" value="Genomic_DNA"/>
</dbReference>
<feature type="transmembrane region" description="Helical" evidence="1">
    <location>
        <begin position="21"/>
        <end position="38"/>
    </location>
</feature>
<keyword evidence="1" id="KW-1133">Transmembrane helix</keyword>
<dbReference type="AlphaFoldDB" id="K2LCR3"/>
<dbReference type="PATRIC" id="fig|1145115.3.peg.397"/>
<organism evidence="2 3">
    <name type="scientific">Helicobacter pylori R038b</name>
    <dbReference type="NCBI Taxonomy" id="1145115"/>
    <lineage>
        <taxon>Bacteria</taxon>
        <taxon>Pseudomonadati</taxon>
        <taxon>Campylobacterota</taxon>
        <taxon>Epsilonproteobacteria</taxon>
        <taxon>Campylobacterales</taxon>
        <taxon>Helicobacteraceae</taxon>
        <taxon>Helicobacter</taxon>
    </lineage>
</organism>